<proteinExistence type="predicted"/>
<dbReference type="AlphaFoldDB" id="A0AAN6IG63"/>
<dbReference type="EMBL" id="MU404351">
    <property type="protein sequence ID" value="KAI1616328.1"/>
    <property type="molecule type" value="Genomic_DNA"/>
</dbReference>
<reference evidence="2" key="1">
    <citation type="journal article" date="2022" name="bioRxiv">
        <title>Deciphering the potential niche of two novel black yeast fungi from a biological soil crust based on their genomes, phenotypes, and melanin regulation.</title>
        <authorList>
            <consortium name="DOE Joint Genome Institute"/>
            <person name="Carr E.C."/>
            <person name="Barton Q."/>
            <person name="Grambo S."/>
            <person name="Sullivan M."/>
            <person name="Renfro C.M."/>
            <person name="Kuo A."/>
            <person name="Pangilinan J."/>
            <person name="Lipzen A."/>
            <person name="Keymanesh K."/>
            <person name="Savage E."/>
            <person name="Barry K."/>
            <person name="Grigoriev I.V."/>
            <person name="Riekhof W.R."/>
            <person name="Harris S.S."/>
        </authorList>
    </citation>
    <scope>NUCLEOTIDE SEQUENCE</scope>
    <source>
        <strain evidence="2">JF 03-4F</strain>
    </source>
</reference>
<keyword evidence="3" id="KW-1185">Reference proteome</keyword>
<accession>A0AAN6IG63</accession>
<keyword evidence="1" id="KW-0732">Signal</keyword>
<sequence length="323" mass="33522">MLPSRRRFFLSLCLTTSIYTQLVASQTQAQLVGCETLGCSSTGCTLGNVTNAFLGATSFNASLPTSTSSSPTQVELTWTVGALAQSPPQTSGSSSSTKDTLFTKNFYLGYPPSLNLTTDSTGGCALFFEGIARSIPLNGSEYGSMTCQSALGTQCTSDLLTQAEGLVNTKSNTVCADLQSHMQASPPSSCLGVATVTWGSVVAKDLTSPQAISQTSCHPSVAGAGYDVALIETQTVRSEDVSSDLAPFFYSLTPVLSVFYSDSQTATTKTYLSCLKVIDAAAGSVTTTTQTSGALDLPVGRLVTKELLPLALGVILTGVLGWV</sequence>
<dbReference type="Proteomes" id="UP001203852">
    <property type="component" value="Unassembled WGS sequence"/>
</dbReference>
<evidence type="ECO:0000313" key="2">
    <source>
        <dbReference type="EMBL" id="KAI1616328.1"/>
    </source>
</evidence>
<gene>
    <name evidence="2" type="ORF">EDD36DRAFT_132605</name>
</gene>
<protein>
    <recommendedName>
        <fullName evidence="4">Ig-like domain-containing protein</fullName>
    </recommendedName>
</protein>
<organism evidence="2 3">
    <name type="scientific">Exophiala viscosa</name>
    <dbReference type="NCBI Taxonomy" id="2486360"/>
    <lineage>
        <taxon>Eukaryota</taxon>
        <taxon>Fungi</taxon>
        <taxon>Dikarya</taxon>
        <taxon>Ascomycota</taxon>
        <taxon>Pezizomycotina</taxon>
        <taxon>Eurotiomycetes</taxon>
        <taxon>Chaetothyriomycetidae</taxon>
        <taxon>Chaetothyriales</taxon>
        <taxon>Herpotrichiellaceae</taxon>
        <taxon>Exophiala</taxon>
    </lineage>
</organism>
<feature type="signal peptide" evidence="1">
    <location>
        <begin position="1"/>
        <end position="25"/>
    </location>
</feature>
<comment type="caution">
    <text evidence="2">The sequence shown here is derived from an EMBL/GenBank/DDBJ whole genome shotgun (WGS) entry which is preliminary data.</text>
</comment>
<evidence type="ECO:0008006" key="4">
    <source>
        <dbReference type="Google" id="ProtNLM"/>
    </source>
</evidence>
<feature type="chain" id="PRO_5042990976" description="Ig-like domain-containing protein" evidence="1">
    <location>
        <begin position="26"/>
        <end position="323"/>
    </location>
</feature>
<evidence type="ECO:0000313" key="3">
    <source>
        <dbReference type="Proteomes" id="UP001203852"/>
    </source>
</evidence>
<evidence type="ECO:0000256" key="1">
    <source>
        <dbReference type="SAM" id="SignalP"/>
    </source>
</evidence>
<name>A0AAN6IG63_9EURO</name>